<evidence type="ECO:0000259" key="4">
    <source>
        <dbReference type="Pfam" id="PF07804"/>
    </source>
</evidence>
<dbReference type="Pfam" id="PF07804">
    <property type="entry name" value="HipA_C"/>
    <property type="match status" value="1"/>
</dbReference>
<dbReference type="Gene3D" id="1.10.1070.20">
    <property type="match status" value="1"/>
</dbReference>
<gene>
    <name evidence="5" type="ORF">IC234_16560</name>
</gene>
<accession>A0ABR8JUV9</accession>
<sequence>MTTCLGCYKKLPNNQLRFCGKCASLLFEGRTVAPQLAFLLSDLPQEYQTLLIEAIKRTSISGVQFKASMRLVGNVLELSKETGELEYILKPPPRSLDLRNAEAVPANEHLTMQLARQVFKLNVAPCALLRFADGAPSAYLTRRFDVTPLGRRHQEDFAQIGQFSRATHGPNYKYDAASYEYVGELIRRYVAAAPLALDEFFRVILFNYLVGNGDAHLKNFSLYRLIEREEYVLTPAYDLLNTALHVDGENGLAMPLFKDDYETPSFAANAYLAYDDFAEFGRRLGLPARRVQKLLADIVGHDTAIQALLDRSCLPVGLRERYAAVVASRRQRLEYSFSKESRP</sequence>
<dbReference type="RefSeq" id="WP_190926744.1">
    <property type="nucleotide sequence ID" value="NZ_JACXAC010000005.1"/>
</dbReference>
<feature type="domain" description="HipA-like C-terminal" evidence="4">
    <location>
        <begin position="58"/>
        <end position="299"/>
    </location>
</feature>
<keyword evidence="3" id="KW-0418">Kinase</keyword>
<keyword evidence="2" id="KW-0808">Transferase</keyword>
<evidence type="ECO:0000313" key="5">
    <source>
        <dbReference type="EMBL" id="MBD2723741.1"/>
    </source>
</evidence>
<dbReference type="EMBL" id="JACXAC010000005">
    <property type="protein sequence ID" value="MBD2723741.1"/>
    <property type="molecule type" value="Genomic_DNA"/>
</dbReference>
<dbReference type="InterPro" id="IPR012893">
    <property type="entry name" value="HipA-like_C"/>
</dbReference>
<organism evidence="5 6">
    <name type="scientific">Hymenobacter armeniacus</name>
    <dbReference type="NCBI Taxonomy" id="2771358"/>
    <lineage>
        <taxon>Bacteria</taxon>
        <taxon>Pseudomonadati</taxon>
        <taxon>Bacteroidota</taxon>
        <taxon>Cytophagia</taxon>
        <taxon>Cytophagales</taxon>
        <taxon>Hymenobacteraceae</taxon>
        <taxon>Hymenobacter</taxon>
    </lineage>
</organism>
<evidence type="ECO:0000313" key="6">
    <source>
        <dbReference type="Proteomes" id="UP000606003"/>
    </source>
</evidence>
<name>A0ABR8JUV9_9BACT</name>
<proteinExistence type="inferred from homology"/>
<evidence type="ECO:0000256" key="2">
    <source>
        <dbReference type="ARBA" id="ARBA00022679"/>
    </source>
</evidence>
<reference evidence="5 6" key="1">
    <citation type="submission" date="2020-09" db="EMBL/GenBank/DDBJ databases">
        <authorList>
            <person name="Kim M.K."/>
        </authorList>
    </citation>
    <scope>NUCLEOTIDE SEQUENCE [LARGE SCALE GENOMIC DNA]</scope>
    <source>
        <strain evidence="5 6">BT189</strain>
    </source>
</reference>
<evidence type="ECO:0000256" key="1">
    <source>
        <dbReference type="ARBA" id="ARBA00010164"/>
    </source>
</evidence>
<dbReference type="Proteomes" id="UP000606003">
    <property type="component" value="Unassembled WGS sequence"/>
</dbReference>
<dbReference type="PANTHER" id="PTHR37419:SF1">
    <property type="entry name" value="SERINE_THREONINE-PROTEIN KINASE TOXIN HIPA"/>
    <property type="match status" value="1"/>
</dbReference>
<dbReference type="InterPro" id="IPR052028">
    <property type="entry name" value="HipA_Ser/Thr_kinase"/>
</dbReference>
<comment type="caution">
    <text evidence="5">The sequence shown here is derived from an EMBL/GenBank/DDBJ whole genome shotgun (WGS) entry which is preliminary data.</text>
</comment>
<comment type="similarity">
    <text evidence="1">Belongs to the HipA Ser/Thr kinase family.</text>
</comment>
<keyword evidence="6" id="KW-1185">Reference proteome</keyword>
<protein>
    <submittedName>
        <fullName evidence="5">HipA domain-containing protein</fullName>
    </submittedName>
</protein>
<dbReference type="PANTHER" id="PTHR37419">
    <property type="entry name" value="SERINE/THREONINE-PROTEIN KINASE TOXIN HIPA"/>
    <property type="match status" value="1"/>
</dbReference>
<evidence type="ECO:0000256" key="3">
    <source>
        <dbReference type="ARBA" id="ARBA00022777"/>
    </source>
</evidence>